<keyword evidence="1" id="KW-0175">Coiled coil</keyword>
<evidence type="ECO:0000256" key="2">
    <source>
        <dbReference type="SAM" id="MobiDB-lite"/>
    </source>
</evidence>
<comment type="caution">
    <text evidence="4">The sequence shown here is derived from an EMBL/GenBank/DDBJ whole genome shotgun (WGS) entry which is preliminary data.</text>
</comment>
<dbReference type="InterPro" id="IPR052344">
    <property type="entry name" value="Transposase-related"/>
</dbReference>
<organism evidence="4 5">
    <name type="scientific">Odynerus spinipes</name>
    <dbReference type="NCBI Taxonomy" id="1348599"/>
    <lineage>
        <taxon>Eukaryota</taxon>
        <taxon>Metazoa</taxon>
        <taxon>Ecdysozoa</taxon>
        <taxon>Arthropoda</taxon>
        <taxon>Hexapoda</taxon>
        <taxon>Insecta</taxon>
        <taxon>Pterygota</taxon>
        <taxon>Neoptera</taxon>
        <taxon>Endopterygota</taxon>
        <taxon>Hymenoptera</taxon>
        <taxon>Apocrita</taxon>
        <taxon>Aculeata</taxon>
        <taxon>Vespoidea</taxon>
        <taxon>Vespidae</taxon>
        <taxon>Eumeninae</taxon>
        <taxon>Odynerus</taxon>
    </lineage>
</organism>
<evidence type="ECO:0000256" key="1">
    <source>
        <dbReference type="SAM" id="Coils"/>
    </source>
</evidence>
<accession>A0AAD9VL76</accession>
<dbReference type="PANTHER" id="PTHR33678:SF2">
    <property type="match status" value="1"/>
</dbReference>
<dbReference type="AlphaFoldDB" id="A0AAD9VL76"/>
<dbReference type="Proteomes" id="UP001258017">
    <property type="component" value="Unassembled WGS sequence"/>
</dbReference>
<name>A0AAD9VL76_9HYME</name>
<protein>
    <recommendedName>
        <fullName evidence="3">Transposase IS66 central domain-containing protein</fullName>
    </recommendedName>
</protein>
<dbReference type="NCBIfam" id="NF033517">
    <property type="entry name" value="transpos_IS66"/>
    <property type="match status" value="1"/>
</dbReference>
<dbReference type="PANTHER" id="PTHR33678">
    <property type="entry name" value="BLL1576 PROTEIN"/>
    <property type="match status" value="1"/>
</dbReference>
<evidence type="ECO:0000313" key="5">
    <source>
        <dbReference type="Proteomes" id="UP001258017"/>
    </source>
</evidence>
<dbReference type="InterPro" id="IPR004291">
    <property type="entry name" value="Transposase_IS66_central"/>
</dbReference>
<evidence type="ECO:0000259" key="3">
    <source>
        <dbReference type="Pfam" id="PF03050"/>
    </source>
</evidence>
<gene>
    <name evidence="4" type="ORF">KPH14_000811</name>
</gene>
<feature type="domain" description="Transposase IS66 central" evidence="3">
    <location>
        <begin position="168"/>
        <end position="320"/>
    </location>
</feature>
<proteinExistence type="predicted"/>
<sequence length="348" mass="40012">MERLERENESLKAENKALKIENAELKERLGLNSKNSSLPSSRELYKIKKDKPKSDRNVGGQVGHKGSFRAKMDADEVIKVKLSSTCECGGGIAICKGPYIHQKVDLPEIKPYVVEYQMEHGRCRRCGKRRSSKLPEGVTSDTFGPRVKSIIAAFSGFYKNSKREIASVVNDIFNLNISFGSISNSEHRVASKCKKMYEQIEQEISRSKVLHIDETSHYNKGKLAWCWMFASNTASFVKLTESRGMKVLKNSVCCNRNSLVVTDRYAAYNYFSDKNRQICWAHLSRDFERLAHSWNIEVKILGCYLRDVAVELFALKKALLKNEIDVFRFARRARKLRKRTRYYLKPLT</sequence>
<reference evidence="4" key="2">
    <citation type="journal article" date="2023" name="Commun. Biol.">
        <title>Intrasexual cuticular hydrocarbon dimorphism in a wasp sheds light on hydrocarbon biosynthesis genes in Hymenoptera.</title>
        <authorList>
            <person name="Moris V.C."/>
            <person name="Podsiadlowski L."/>
            <person name="Martin S."/>
            <person name="Oeyen J.P."/>
            <person name="Donath A."/>
            <person name="Petersen M."/>
            <person name="Wilbrandt J."/>
            <person name="Misof B."/>
            <person name="Liedtke D."/>
            <person name="Thamm M."/>
            <person name="Scheiner R."/>
            <person name="Schmitt T."/>
            <person name="Niehuis O."/>
        </authorList>
    </citation>
    <scope>NUCLEOTIDE SEQUENCE</scope>
    <source>
        <strain evidence="4">GBR_01_08_01A</strain>
    </source>
</reference>
<feature type="compositionally biased region" description="Basic and acidic residues" evidence="2">
    <location>
        <begin position="43"/>
        <end position="56"/>
    </location>
</feature>
<evidence type="ECO:0000313" key="4">
    <source>
        <dbReference type="EMBL" id="KAK2577910.1"/>
    </source>
</evidence>
<keyword evidence="5" id="KW-1185">Reference proteome</keyword>
<dbReference type="Pfam" id="PF03050">
    <property type="entry name" value="DDE_Tnp_IS66"/>
    <property type="match status" value="1"/>
</dbReference>
<feature type="coiled-coil region" evidence="1">
    <location>
        <begin position="1"/>
        <end position="28"/>
    </location>
</feature>
<dbReference type="EMBL" id="JAIFRP010000850">
    <property type="protein sequence ID" value="KAK2577910.1"/>
    <property type="molecule type" value="Genomic_DNA"/>
</dbReference>
<reference evidence="4" key="1">
    <citation type="submission" date="2021-08" db="EMBL/GenBank/DDBJ databases">
        <authorList>
            <person name="Misof B."/>
            <person name="Oliver O."/>
            <person name="Podsiadlowski L."/>
            <person name="Donath A."/>
            <person name="Peters R."/>
            <person name="Mayer C."/>
            <person name="Rust J."/>
            <person name="Gunkel S."/>
            <person name="Lesny P."/>
            <person name="Martin S."/>
            <person name="Oeyen J.P."/>
            <person name="Petersen M."/>
            <person name="Panagiotis P."/>
            <person name="Wilbrandt J."/>
            <person name="Tanja T."/>
        </authorList>
    </citation>
    <scope>NUCLEOTIDE SEQUENCE</scope>
    <source>
        <strain evidence="4">GBR_01_08_01A</strain>
        <tissue evidence="4">Thorax + abdomen</tissue>
    </source>
</reference>
<feature type="region of interest" description="Disordered" evidence="2">
    <location>
        <begin position="31"/>
        <end position="65"/>
    </location>
</feature>